<sequence>MAIISTASFSRADMNLEVEVLIGGVIFLQDPLAPESDHESE</sequence>
<comment type="caution">
    <text evidence="1">The sequence shown here is derived from an EMBL/GenBank/DDBJ whole genome shotgun (WGS) entry which is preliminary data.</text>
</comment>
<dbReference type="Proteomes" id="UP000325333">
    <property type="component" value="Unassembled WGS sequence"/>
</dbReference>
<organism evidence="1 2">
    <name type="scientific">Azospirillum argentinense</name>
    <dbReference type="NCBI Taxonomy" id="2970906"/>
    <lineage>
        <taxon>Bacteria</taxon>
        <taxon>Pseudomonadati</taxon>
        <taxon>Pseudomonadota</taxon>
        <taxon>Alphaproteobacteria</taxon>
        <taxon>Rhodospirillales</taxon>
        <taxon>Azospirillaceae</taxon>
        <taxon>Azospirillum</taxon>
    </lineage>
</organism>
<protein>
    <submittedName>
        <fullName evidence="1">Uncharacterized protein</fullName>
    </submittedName>
</protein>
<proteinExistence type="predicted"/>
<evidence type="ECO:0000313" key="1">
    <source>
        <dbReference type="EMBL" id="KAA1053184.1"/>
    </source>
</evidence>
<reference evidence="1 2" key="1">
    <citation type="submission" date="2019-07" db="EMBL/GenBank/DDBJ databases">
        <title>Genome sequencing of the stress-tolerant strain Azospirillum brasilense Az19.</title>
        <authorList>
            <person name="Maroniche G.A."/>
            <person name="Garcia J.E."/>
            <person name="Pagnussat L."/>
            <person name="Amenta M."/>
            <person name="Creus C.M."/>
        </authorList>
    </citation>
    <scope>NUCLEOTIDE SEQUENCE [LARGE SCALE GENOMIC DNA]</scope>
    <source>
        <strain evidence="1 2">Az19</strain>
    </source>
</reference>
<name>A0A5B0KQX5_9PROT</name>
<dbReference type="EMBL" id="VEWN01000017">
    <property type="protein sequence ID" value="KAA1053184.1"/>
    <property type="molecule type" value="Genomic_DNA"/>
</dbReference>
<evidence type="ECO:0000313" key="2">
    <source>
        <dbReference type="Proteomes" id="UP000325333"/>
    </source>
</evidence>
<accession>A0A5B0KQX5</accession>
<dbReference type="AlphaFoldDB" id="A0A5B0KQX5"/>
<gene>
    <name evidence="1" type="ORF">FH063_003103</name>
</gene>